<organism evidence="3 4">
    <name type="scientific">Rohdeia mirabilis</name>
    <dbReference type="NCBI Taxonomy" id="2528008"/>
    <lineage>
        <taxon>Bacteria</taxon>
        <taxon>Pseudomonadati</taxon>
        <taxon>Planctomycetota</taxon>
        <taxon>Planctomycetia</taxon>
        <taxon>Planctomycetia incertae sedis</taxon>
        <taxon>Rohdeia</taxon>
    </lineage>
</organism>
<dbReference type="InterPro" id="IPR039329">
    <property type="entry name" value="SIAE"/>
</dbReference>
<dbReference type="Proteomes" id="UP000319342">
    <property type="component" value="Chromosome"/>
</dbReference>
<dbReference type="Pfam" id="PF03629">
    <property type="entry name" value="SASA"/>
    <property type="match status" value="1"/>
</dbReference>
<dbReference type="Gene3D" id="2.60.120.260">
    <property type="entry name" value="Galactose-binding domain-like"/>
    <property type="match status" value="1"/>
</dbReference>
<dbReference type="SUPFAM" id="SSF49785">
    <property type="entry name" value="Galactose-binding domain-like"/>
    <property type="match status" value="1"/>
</dbReference>
<dbReference type="GO" id="GO:0005975">
    <property type="term" value="P:carbohydrate metabolic process"/>
    <property type="evidence" value="ECO:0007669"/>
    <property type="project" value="TreeGrafter"/>
</dbReference>
<dbReference type="InterPro" id="IPR005181">
    <property type="entry name" value="SASA"/>
</dbReference>
<evidence type="ECO:0000256" key="1">
    <source>
        <dbReference type="ARBA" id="ARBA00022801"/>
    </source>
</evidence>
<reference evidence="3 4" key="1">
    <citation type="submission" date="2019-02" db="EMBL/GenBank/DDBJ databases">
        <title>Deep-cultivation of Planctomycetes and their phenomic and genomic characterization uncovers novel biology.</title>
        <authorList>
            <person name="Wiegand S."/>
            <person name="Jogler M."/>
            <person name="Boedeker C."/>
            <person name="Pinto D."/>
            <person name="Vollmers J."/>
            <person name="Rivas-Marin E."/>
            <person name="Kohn T."/>
            <person name="Peeters S.H."/>
            <person name="Heuer A."/>
            <person name="Rast P."/>
            <person name="Oberbeckmann S."/>
            <person name="Bunk B."/>
            <person name="Jeske O."/>
            <person name="Meyerdierks A."/>
            <person name="Storesund J.E."/>
            <person name="Kallscheuer N."/>
            <person name="Luecker S."/>
            <person name="Lage O.M."/>
            <person name="Pohl T."/>
            <person name="Merkel B.J."/>
            <person name="Hornburger P."/>
            <person name="Mueller R.-W."/>
            <person name="Bruemmer F."/>
            <person name="Labrenz M."/>
            <person name="Spormann A.M."/>
            <person name="Op den Camp H."/>
            <person name="Overmann J."/>
            <person name="Amann R."/>
            <person name="Jetten M.S.M."/>
            <person name="Mascher T."/>
            <person name="Medema M.H."/>
            <person name="Devos D.P."/>
            <person name="Kaster A.-K."/>
            <person name="Ovreas L."/>
            <person name="Rohde M."/>
            <person name="Galperin M.Y."/>
            <person name="Jogler C."/>
        </authorList>
    </citation>
    <scope>NUCLEOTIDE SEQUENCE [LARGE SCALE GENOMIC DNA]</scope>
    <source>
        <strain evidence="3 4">Pla163</strain>
    </source>
</reference>
<dbReference type="PANTHER" id="PTHR22901">
    <property type="entry name" value="SIALATE O-ACETYLESTERASE"/>
    <property type="match status" value="1"/>
</dbReference>
<dbReference type="SUPFAM" id="SSF52266">
    <property type="entry name" value="SGNH hydrolase"/>
    <property type="match status" value="1"/>
</dbReference>
<name>A0A518D4E9_9BACT</name>
<gene>
    <name evidence="3" type="ORF">Pla163_34990</name>
</gene>
<keyword evidence="4" id="KW-1185">Reference proteome</keyword>
<dbReference type="InterPro" id="IPR008979">
    <property type="entry name" value="Galactose-bd-like_sf"/>
</dbReference>
<dbReference type="AlphaFoldDB" id="A0A518D4E9"/>
<feature type="domain" description="Sialate O-acetylesterase" evidence="2">
    <location>
        <begin position="462"/>
        <end position="547"/>
    </location>
</feature>
<keyword evidence="1 3" id="KW-0378">Hydrolase</keyword>
<evidence type="ECO:0000259" key="2">
    <source>
        <dbReference type="Pfam" id="PF03629"/>
    </source>
</evidence>
<dbReference type="Gene3D" id="3.40.50.1110">
    <property type="entry name" value="SGNH hydrolase"/>
    <property type="match status" value="2"/>
</dbReference>
<evidence type="ECO:0000313" key="4">
    <source>
        <dbReference type="Proteomes" id="UP000319342"/>
    </source>
</evidence>
<dbReference type="PANTHER" id="PTHR22901:SF0">
    <property type="entry name" value="SIALATE O-ACETYLESTERASE"/>
    <property type="match status" value="1"/>
</dbReference>
<sequence length="729" mass="78633">MLAPMIRTARRTAPRHFRLGLVPALALNLAVVLGSACSTAHHSVASTPRAAFTAIVVMPTLGDGAVLQREDAIDVWGTAPANLDLVVEASWLDAPVPTRSDADGHFEADVPTGPAGGPHRLVVRPARSTTDVAAHAVEDLWLGEVWIASGQSNMEWSVAAARWNGLDQAGYARAVANCADEQLRFFQVPNRTSLEPEQVCTGTWVAVAPETVEGLSAVGLHFARRLRAELDVPIGIVQADWGGTVAEAWTSAEALRAFGGFDADLAKIAEETADPGSQGVALATRQDRWWRGIDASDRGLRERWFARDVDTSDWRAVEAPGDPDGGFDGCMWLRRDVEIPESWAGRDLMLHLGPVDDMDVVWLDGEEVAATKVWNRWNEPRHYRVPREAVRAGKVSVTVLCVDTGGGAGMHGRADEMYLHPVNASSERVELAGPWSYRRGASMGDLGTFPTSNWFGPNTPTALFNGMIAPLERTRVRGAIWYQGESNASRPEQYARLFPAMIEDWRGRFRAADDGLAFPFYYVQIAPFGRGDDGGSWAQLRMAQTAVMPGARGVPERFHRAALAHTGMVVTTDVGNPTDIHPKRKLAVGERLANWALADTYAESLSASDARQARWRALPHRSPEPAGFERAGTALTVTFERTDAANELVTVDGAAPDGFEIAGPDGVFHAASAELVERLAASGGQAVRLTSPAVSEPVSVRFAWASDAMPNLRTRGGLSLGPFVGRADG</sequence>
<dbReference type="EMBL" id="CP036290">
    <property type="protein sequence ID" value="QDU86348.1"/>
    <property type="molecule type" value="Genomic_DNA"/>
</dbReference>
<accession>A0A518D4E9</accession>
<dbReference type="InterPro" id="IPR036514">
    <property type="entry name" value="SGNH_hydro_sf"/>
</dbReference>
<proteinExistence type="predicted"/>
<dbReference type="GO" id="GO:0001681">
    <property type="term" value="F:sialate O-acetylesterase activity"/>
    <property type="evidence" value="ECO:0007669"/>
    <property type="project" value="InterPro"/>
</dbReference>
<evidence type="ECO:0000313" key="3">
    <source>
        <dbReference type="EMBL" id="QDU86348.1"/>
    </source>
</evidence>
<protein>
    <submittedName>
        <fullName evidence="3">Glycosyl hydrolases family 2, sugar binding domain</fullName>
    </submittedName>
</protein>